<evidence type="ECO:0000256" key="11">
    <source>
        <dbReference type="ARBA" id="ARBA00023295"/>
    </source>
</evidence>
<feature type="binding site" evidence="12">
    <location>
        <position position="199"/>
    </location>
    <ligand>
        <name>[4Fe-4S] cluster</name>
        <dbReference type="ChEBI" id="CHEBI:49883"/>
    </ligand>
</feature>
<comment type="similarity">
    <text evidence="1 12">Belongs to the Nth/MutY family.</text>
</comment>
<dbReference type="Pfam" id="PF00730">
    <property type="entry name" value="HhH-GPD"/>
    <property type="match status" value="1"/>
</dbReference>
<comment type="catalytic activity">
    <reaction evidence="12">
        <text>2'-deoxyribonucleotide-(2'-deoxyribose 5'-phosphate)-2'-deoxyribonucleotide-DNA = a 3'-end 2'-deoxyribonucleotide-(2,3-dehydro-2,3-deoxyribose 5'-phosphate)-DNA + a 5'-end 5'-phospho-2'-deoxyribonucleoside-DNA + H(+)</text>
        <dbReference type="Rhea" id="RHEA:66592"/>
        <dbReference type="Rhea" id="RHEA-COMP:13180"/>
        <dbReference type="Rhea" id="RHEA-COMP:16897"/>
        <dbReference type="Rhea" id="RHEA-COMP:17067"/>
        <dbReference type="ChEBI" id="CHEBI:15378"/>
        <dbReference type="ChEBI" id="CHEBI:136412"/>
        <dbReference type="ChEBI" id="CHEBI:157695"/>
        <dbReference type="ChEBI" id="CHEBI:167181"/>
        <dbReference type="EC" id="4.2.99.18"/>
    </reaction>
</comment>
<evidence type="ECO:0000256" key="10">
    <source>
        <dbReference type="ARBA" id="ARBA00023239"/>
    </source>
</evidence>
<dbReference type="Gene3D" id="1.10.340.30">
    <property type="entry name" value="Hypothetical protein, domain 2"/>
    <property type="match status" value="1"/>
</dbReference>
<dbReference type="GO" id="GO:0140078">
    <property type="term" value="F:class I DNA-(apurinic or apyrimidinic site) endonuclease activity"/>
    <property type="evidence" value="ECO:0007669"/>
    <property type="project" value="UniProtKB-EC"/>
</dbReference>
<evidence type="ECO:0000313" key="15">
    <source>
        <dbReference type="Proteomes" id="UP000324781"/>
    </source>
</evidence>
<keyword evidence="5 12" id="KW-0378">Hydrolase</keyword>
<keyword evidence="8 12" id="KW-0238">DNA-binding</keyword>
<keyword evidence="14" id="KW-0255">Endonuclease</keyword>
<keyword evidence="15" id="KW-1185">Reference proteome</keyword>
<dbReference type="HAMAP" id="MF_00942">
    <property type="entry name" value="Nth"/>
    <property type="match status" value="1"/>
</dbReference>
<dbReference type="InterPro" id="IPR003651">
    <property type="entry name" value="Endonuclease3_FeS-loop_motif"/>
</dbReference>
<dbReference type="InterPro" id="IPR003265">
    <property type="entry name" value="HhH-GPD_domain"/>
</dbReference>
<name>A0A1M6DFZ4_9FIRM</name>
<keyword evidence="7 12" id="KW-0411">Iron-sulfur</keyword>
<dbReference type="Gene3D" id="1.10.1670.10">
    <property type="entry name" value="Helix-hairpin-Helix base-excision DNA repair enzymes (C-terminal)"/>
    <property type="match status" value="1"/>
</dbReference>
<keyword evidence="10 12" id="KW-0456">Lyase</keyword>
<comment type="cofactor">
    <cofactor evidence="12">
        <name>[4Fe-4S] cluster</name>
        <dbReference type="ChEBI" id="CHEBI:49883"/>
    </cofactor>
    <text evidence="12">Binds 1 [4Fe-4S] cluster.</text>
</comment>
<dbReference type="Pfam" id="PF00633">
    <property type="entry name" value="HHH"/>
    <property type="match status" value="1"/>
</dbReference>
<dbReference type="SUPFAM" id="SSF48150">
    <property type="entry name" value="DNA-glycosylase"/>
    <property type="match status" value="1"/>
</dbReference>
<keyword evidence="6 12" id="KW-0408">Iron</keyword>
<evidence type="ECO:0000313" key="14">
    <source>
        <dbReference type="EMBL" id="SHI72100.1"/>
    </source>
</evidence>
<dbReference type="SMART" id="SM00478">
    <property type="entry name" value="ENDO3c"/>
    <property type="match status" value="1"/>
</dbReference>
<dbReference type="InterPro" id="IPR023170">
    <property type="entry name" value="HhH_base_excis_C"/>
</dbReference>
<sequence length="216" mass="24722">MSSRRMSRAKAIKILDILEETYPQAKCELHFRTPFQLLVATMLSAQSTDRTVNRITESLFARYPDVESFLSLTQEQLEQEIREIGLYRNKAKNILAMCRELVTRFSGQVPASLEDLTSLPGVGRKTANVVLSNAFNIPALAVDTHVFRVSNRIGLAHSDRVDQTEEQLTALIPKNRWSKSHHLLIWHGRRTCTARKPRCEACSVMPYCEFFKKNIE</sequence>
<dbReference type="Proteomes" id="UP000324781">
    <property type="component" value="Unassembled WGS sequence"/>
</dbReference>
<dbReference type="PIRSF" id="PIRSF001435">
    <property type="entry name" value="Nth"/>
    <property type="match status" value="1"/>
</dbReference>
<dbReference type="GO" id="GO:0019104">
    <property type="term" value="F:DNA N-glycosylase activity"/>
    <property type="evidence" value="ECO:0007669"/>
    <property type="project" value="UniProtKB-UniRule"/>
</dbReference>
<dbReference type="InterPro" id="IPR004036">
    <property type="entry name" value="Endonuclease-III-like_CS2"/>
</dbReference>
<evidence type="ECO:0000256" key="4">
    <source>
        <dbReference type="ARBA" id="ARBA00022763"/>
    </source>
</evidence>
<evidence type="ECO:0000256" key="5">
    <source>
        <dbReference type="ARBA" id="ARBA00022801"/>
    </source>
</evidence>
<dbReference type="SMART" id="SM00525">
    <property type="entry name" value="FES"/>
    <property type="match status" value="1"/>
</dbReference>
<dbReference type="GO" id="GO:0051539">
    <property type="term" value="F:4 iron, 4 sulfur cluster binding"/>
    <property type="evidence" value="ECO:0007669"/>
    <property type="project" value="UniProtKB-UniRule"/>
</dbReference>
<feature type="binding site" evidence="12">
    <location>
        <position position="192"/>
    </location>
    <ligand>
        <name>[4Fe-4S] cluster</name>
        <dbReference type="ChEBI" id="CHEBI:49883"/>
    </ligand>
</feature>
<dbReference type="GO" id="GO:0046872">
    <property type="term" value="F:metal ion binding"/>
    <property type="evidence" value="ECO:0007669"/>
    <property type="project" value="UniProtKB-KW"/>
</dbReference>
<dbReference type="NCBIfam" id="TIGR01083">
    <property type="entry name" value="nth"/>
    <property type="match status" value="1"/>
</dbReference>
<feature type="binding site" evidence="12">
    <location>
        <position position="202"/>
    </location>
    <ligand>
        <name>[4Fe-4S] cluster</name>
        <dbReference type="ChEBI" id="CHEBI:49883"/>
    </ligand>
</feature>
<keyword evidence="9 12" id="KW-0234">DNA repair</keyword>
<evidence type="ECO:0000256" key="3">
    <source>
        <dbReference type="ARBA" id="ARBA00022723"/>
    </source>
</evidence>
<keyword evidence="3 12" id="KW-0479">Metal-binding</keyword>
<evidence type="ECO:0000256" key="1">
    <source>
        <dbReference type="ARBA" id="ARBA00008343"/>
    </source>
</evidence>
<proteinExistence type="inferred from homology"/>
<keyword evidence="11 12" id="KW-0326">Glycosidase</keyword>
<feature type="binding site" evidence="12">
    <location>
        <position position="208"/>
    </location>
    <ligand>
        <name>[4Fe-4S] cluster</name>
        <dbReference type="ChEBI" id="CHEBI:49883"/>
    </ligand>
</feature>
<dbReference type="Pfam" id="PF10576">
    <property type="entry name" value="EndIII_4Fe-2S"/>
    <property type="match status" value="1"/>
</dbReference>
<dbReference type="AlphaFoldDB" id="A0A1M6DFZ4"/>
<organism evidence="14 15">
    <name type="scientific">Thermoclostridium caenicola</name>
    <dbReference type="NCBI Taxonomy" id="659425"/>
    <lineage>
        <taxon>Bacteria</taxon>
        <taxon>Bacillati</taxon>
        <taxon>Bacillota</taxon>
        <taxon>Clostridia</taxon>
        <taxon>Eubacteriales</taxon>
        <taxon>Oscillospiraceae</taxon>
        <taxon>Thermoclostridium</taxon>
    </lineage>
</organism>
<comment type="function">
    <text evidence="12">DNA repair enzyme that has both DNA N-glycosylase activity and AP-lyase activity. The DNA N-glycosylase activity releases various damaged pyrimidines from DNA by cleaving the N-glycosidic bond, leaving an AP (apurinic/apyrimidinic) site. The AP-lyase activity cleaves the phosphodiester bond 3' to the AP site by a beta-elimination, leaving a 3'-terminal unsaturated sugar and a product with a terminal 5'-phosphate.</text>
</comment>
<accession>A0A1M6DFZ4</accession>
<reference evidence="14 15" key="1">
    <citation type="submission" date="2016-11" db="EMBL/GenBank/DDBJ databases">
        <authorList>
            <person name="Varghese N."/>
            <person name="Submissions S."/>
        </authorList>
    </citation>
    <scope>NUCLEOTIDE SEQUENCE [LARGE SCALE GENOMIC DNA]</scope>
    <source>
        <strain evidence="14 15">DSM 19027</strain>
    </source>
</reference>
<evidence type="ECO:0000256" key="7">
    <source>
        <dbReference type="ARBA" id="ARBA00023014"/>
    </source>
</evidence>
<dbReference type="EMBL" id="FQZP01000007">
    <property type="protein sequence ID" value="SHI72100.1"/>
    <property type="molecule type" value="Genomic_DNA"/>
</dbReference>
<dbReference type="EC" id="4.2.99.18" evidence="12"/>
<dbReference type="FunFam" id="1.10.340.30:FF:000001">
    <property type="entry name" value="Endonuclease III"/>
    <property type="match status" value="1"/>
</dbReference>
<dbReference type="PROSITE" id="PS00764">
    <property type="entry name" value="ENDONUCLEASE_III_1"/>
    <property type="match status" value="1"/>
</dbReference>
<dbReference type="GO" id="GO:0003677">
    <property type="term" value="F:DNA binding"/>
    <property type="evidence" value="ECO:0007669"/>
    <property type="project" value="UniProtKB-UniRule"/>
</dbReference>
<dbReference type="CDD" id="cd00056">
    <property type="entry name" value="ENDO3c"/>
    <property type="match status" value="1"/>
</dbReference>
<evidence type="ECO:0000256" key="2">
    <source>
        <dbReference type="ARBA" id="ARBA00022485"/>
    </source>
</evidence>
<evidence type="ECO:0000256" key="6">
    <source>
        <dbReference type="ARBA" id="ARBA00023004"/>
    </source>
</evidence>
<keyword evidence="14" id="KW-0540">Nuclease</keyword>
<dbReference type="FunFam" id="1.10.1670.10:FF:000001">
    <property type="entry name" value="Endonuclease III"/>
    <property type="match status" value="1"/>
</dbReference>
<evidence type="ECO:0000259" key="13">
    <source>
        <dbReference type="SMART" id="SM00478"/>
    </source>
</evidence>
<dbReference type="PANTHER" id="PTHR10359:SF18">
    <property type="entry name" value="ENDONUCLEASE III"/>
    <property type="match status" value="1"/>
</dbReference>
<keyword evidence="2 12" id="KW-0004">4Fe-4S</keyword>
<dbReference type="GO" id="GO:0006285">
    <property type="term" value="P:base-excision repair, AP site formation"/>
    <property type="evidence" value="ECO:0007669"/>
    <property type="project" value="TreeGrafter"/>
</dbReference>
<dbReference type="InterPro" id="IPR004035">
    <property type="entry name" value="Endouclease-III_FeS-bd_BS"/>
</dbReference>
<keyword evidence="4 12" id="KW-0227">DNA damage</keyword>
<dbReference type="PANTHER" id="PTHR10359">
    <property type="entry name" value="A/G-SPECIFIC ADENINE GLYCOSYLASE/ENDONUCLEASE III"/>
    <property type="match status" value="1"/>
</dbReference>
<dbReference type="PROSITE" id="PS01155">
    <property type="entry name" value="ENDONUCLEASE_III_2"/>
    <property type="match status" value="1"/>
</dbReference>
<protein>
    <recommendedName>
        <fullName evidence="12">Endonuclease III</fullName>
        <ecNumber evidence="12">4.2.99.18</ecNumber>
    </recommendedName>
    <alternativeName>
        <fullName evidence="12">DNA-(apurinic or apyrimidinic site) lyase</fullName>
    </alternativeName>
</protein>
<dbReference type="InterPro" id="IPR005759">
    <property type="entry name" value="Nth"/>
</dbReference>
<feature type="domain" description="HhH-GPD" evidence="13">
    <location>
        <begin position="43"/>
        <end position="190"/>
    </location>
</feature>
<dbReference type="InterPro" id="IPR000445">
    <property type="entry name" value="HhH_motif"/>
</dbReference>
<evidence type="ECO:0000256" key="8">
    <source>
        <dbReference type="ARBA" id="ARBA00023125"/>
    </source>
</evidence>
<evidence type="ECO:0000256" key="9">
    <source>
        <dbReference type="ARBA" id="ARBA00023204"/>
    </source>
</evidence>
<dbReference type="InterPro" id="IPR011257">
    <property type="entry name" value="DNA_glycosylase"/>
</dbReference>
<gene>
    <name evidence="12" type="primary">nth</name>
    <name evidence="14" type="ORF">SAMN05444373_100774</name>
</gene>
<evidence type="ECO:0000256" key="12">
    <source>
        <dbReference type="HAMAP-Rule" id="MF_00942"/>
    </source>
</evidence>